<dbReference type="EMBL" id="JAUSWV010000002">
    <property type="protein sequence ID" value="MDQ0585350.1"/>
    <property type="molecule type" value="Genomic_DNA"/>
</dbReference>
<reference evidence="2 3" key="1">
    <citation type="submission" date="2023-07" db="EMBL/GenBank/DDBJ databases">
        <title>Comparative genomics of wheat-associated soil bacteria to identify genetic determinants of phenazine resistance.</title>
        <authorList>
            <person name="Mouncey N."/>
        </authorList>
    </citation>
    <scope>NUCLEOTIDE SEQUENCE [LARGE SCALE GENOMIC DNA]</scope>
    <source>
        <strain evidence="2 3">B2I6</strain>
    </source>
</reference>
<protein>
    <submittedName>
        <fullName evidence="2">Uncharacterized protein</fullName>
    </submittedName>
</protein>
<feature type="region of interest" description="Disordered" evidence="1">
    <location>
        <begin position="115"/>
        <end position="138"/>
    </location>
</feature>
<gene>
    <name evidence="2" type="ORF">QF030_007528</name>
</gene>
<proteinExistence type="predicted"/>
<organism evidence="2 3">
    <name type="scientific">Streptomyces rishiriensis</name>
    <dbReference type="NCBI Taxonomy" id="68264"/>
    <lineage>
        <taxon>Bacteria</taxon>
        <taxon>Bacillati</taxon>
        <taxon>Actinomycetota</taxon>
        <taxon>Actinomycetes</taxon>
        <taxon>Kitasatosporales</taxon>
        <taxon>Streptomycetaceae</taxon>
        <taxon>Streptomyces</taxon>
    </lineage>
</organism>
<dbReference type="Proteomes" id="UP001230654">
    <property type="component" value="Unassembled WGS sequence"/>
</dbReference>
<accession>A0ABU0P1T0</accession>
<evidence type="ECO:0000313" key="3">
    <source>
        <dbReference type="Proteomes" id="UP001230654"/>
    </source>
</evidence>
<keyword evidence="3" id="KW-1185">Reference proteome</keyword>
<sequence>MRSGLIGLWRWTAWGGIGLSLYAGWLTADDIRDRASSERDISAACDGLVSGAAVMDLQGGMVRAEVSDYDEYRIDASELHSSCIVYKVPGSGRTKSLFTLVVRHSDASQPLNWIGDDSGLEPFDDSAGSEGSGDSDVTAVADRRPEAWPVGDGTLGRYGNWYTTVRAECGAGSRATAPKLLNVTARADYDDVSAADRDRLARIARSAAEKAADRIGCKSRLAALPSEQLASVPTALRPAKTADGSCRWFAGHLTRQGQDRLPDRVLEVPVRKANPLEGCLLAVSPDQVDRIADGLDDHDRDYARTALTHSPWWLRTASYFGPEAGTVGYEVIGAEDAIIKAGTAGHASGAWWASSVCDGKPALHTLSSSYTYDGILGSQRMKSLFHAYVDDITKRRGCTDVTYPDAKEFHIP</sequence>
<evidence type="ECO:0000256" key="1">
    <source>
        <dbReference type="SAM" id="MobiDB-lite"/>
    </source>
</evidence>
<comment type="caution">
    <text evidence="2">The sequence shown here is derived from an EMBL/GenBank/DDBJ whole genome shotgun (WGS) entry which is preliminary data.</text>
</comment>
<evidence type="ECO:0000313" key="2">
    <source>
        <dbReference type="EMBL" id="MDQ0585350.1"/>
    </source>
</evidence>
<dbReference type="RefSeq" id="WP_307167051.1">
    <property type="nucleotide sequence ID" value="NZ_JAUSWV010000002.1"/>
</dbReference>
<feature type="compositionally biased region" description="Low complexity" evidence="1">
    <location>
        <begin position="125"/>
        <end position="136"/>
    </location>
</feature>
<name>A0ABU0P1T0_STRRH</name>